<dbReference type="RefSeq" id="WP_071064596.1">
    <property type="nucleotide sequence ID" value="NZ_MKIE01000016.1"/>
</dbReference>
<dbReference type="GO" id="GO:0061599">
    <property type="term" value="F:molybdopterin molybdotransferase activity"/>
    <property type="evidence" value="ECO:0007669"/>
    <property type="project" value="UniProtKB-UniRule"/>
</dbReference>
<dbReference type="OrthoDB" id="9767940at2"/>
<comment type="pathway">
    <text evidence="1">Cofactor biosynthesis; molybdopterin biosynthesis.</text>
</comment>
<keyword evidence="1" id="KW-0808">Transferase</keyword>
<comment type="similarity">
    <text evidence="1">Belongs to the MoeA family.</text>
</comment>
<accession>A0A1S1V4J2</accession>
<evidence type="ECO:0000313" key="3">
    <source>
        <dbReference type="EMBL" id="OHW61320.1"/>
    </source>
</evidence>
<dbReference type="Gene3D" id="3.40.980.10">
    <property type="entry name" value="MoaB/Mog-like domain"/>
    <property type="match status" value="1"/>
</dbReference>
<dbReference type="GO" id="GO:0006777">
    <property type="term" value="P:Mo-molybdopterin cofactor biosynthetic process"/>
    <property type="evidence" value="ECO:0007669"/>
    <property type="project" value="UniProtKB-UniRule"/>
</dbReference>
<name>A0A1S1V4J2_9FIRM</name>
<dbReference type="Pfam" id="PF00994">
    <property type="entry name" value="MoCF_biosynth"/>
    <property type="match status" value="1"/>
</dbReference>
<gene>
    <name evidence="3" type="primary">cinA_2</name>
    <name evidence="3" type="ORF">EUAN_23110</name>
</gene>
<protein>
    <recommendedName>
        <fullName evidence="1">Molybdopterin molybdenumtransferase</fullName>
        <ecNumber evidence="1">2.10.1.1</ecNumber>
    </recommendedName>
</protein>
<dbReference type="AlphaFoldDB" id="A0A1S1V4J2"/>
<comment type="cofactor">
    <cofactor evidence="1">
        <name>Mg(2+)</name>
        <dbReference type="ChEBI" id="CHEBI:18420"/>
    </cofactor>
</comment>
<keyword evidence="1" id="KW-0501">Molybdenum cofactor biosynthesis</keyword>
<keyword evidence="4" id="KW-1185">Reference proteome</keyword>
<dbReference type="Proteomes" id="UP000180254">
    <property type="component" value="Unassembled WGS sequence"/>
</dbReference>
<dbReference type="PANTHER" id="PTHR10192:SF28">
    <property type="entry name" value="MOLYBDOPTERIN MOLYBDENUMTRANSFERASE"/>
    <property type="match status" value="1"/>
</dbReference>
<dbReference type="InterPro" id="IPR036425">
    <property type="entry name" value="MoaB/Mog-like_dom_sf"/>
</dbReference>
<organism evidence="3 4">
    <name type="scientific">Andreesenia angusta</name>
    <dbReference type="NCBI Taxonomy" id="39480"/>
    <lineage>
        <taxon>Bacteria</taxon>
        <taxon>Bacillati</taxon>
        <taxon>Bacillota</taxon>
        <taxon>Tissierellia</taxon>
        <taxon>Tissierellales</taxon>
        <taxon>Gottschalkiaceae</taxon>
        <taxon>Andreesenia</taxon>
    </lineage>
</organism>
<dbReference type="UniPathway" id="UPA00344"/>
<dbReference type="GO" id="GO:0005829">
    <property type="term" value="C:cytosol"/>
    <property type="evidence" value="ECO:0007669"/>
    <property type="project" value="TreeGrafter"/>
</dbReference>
<dbReference type="STRING" id="39480.EUAN_23110"/>
<dbReference type="GO" id="GO:0046872">
    <property type="term" value="F:metal ion binding"/>
    <property type="evidence" value="ECO:0007669"/>
    <property type="project" value="UniProtKB-UniRule"/>
</dbReference>
<dbReference type="PANTHER" id="PTHR10192">
    <property type="entry name" value="MOLYBDOPTERIN BIOSYNTHESIS PROTEIN"/>
    <property type="match status" value="1"/>
</dbReference>
<keyword evidence="1" id="KW-0479">Metal-binding</keyword>
<evidence type="ECO:0000259" key="2">
    <source>
        <dbReference type="SMART" id="SM00852"/>
    </source>
</evidence>
<comment type="caution">
    <text evidence="3">The sequence shown here is derived from an EMBL/GenBank/DDBJ whole genome shotgun (WGS) entry which is preliminary data.</text>
</comment>
<keyword evidence="1" id="KW-0500">Molybdenum</keyword>
<comment type="function">
    <text evidence="1">Catalyzes the insertion of molybdate into adenylated molybdopterin with the concomitant release of AMP.</text>
</comment>
<keyword evidence="1" id="KW-0460">Magnesium</keyword>
<dbReference type="EC" id="2.10.1.1" evidence="1"/>
<feature type="domain" description="MoaB/Mog" evidence="2">
    <location>
        <begin position="175"/>
        <end position="307"/>
    </location>
</feature>
<reference evidence="3 4" key="1">
    <citation type="submission" date="2016-09" db="EMBL/GenBank/DDBJ databases">
        <title>Genome sequence of Eubacterium angustum.</title>
        <authorList>
            <person name="Poehlein A."/>
            <person name="Daniel R."/>
        </authorList>
    </citation>
    <scope>NUCLEOTIDE SEQUENCE [LARGE SCALE GENOMIC DNA]</scope>
    <source>
        <strain evidence="3 4">DSM 1989</strain>
    </source>
</reference>
<proteinExistence type="inferred from homology"/>
<comment type="catalytic activity">
    <reaction evidence="1">
        <text>adenylyl-molybdopterin + molybdate = Mo-molybdopterin + AMP + H(+)</text>
        <dbReference type="Rhea" id="RHEA:35047"/>
        <dbReference type="ChEBI" id="CHEBI:15378"/>
        <dbReference type="ChEBI" id="CHEBI:36264"/>
        <dbReference type="ChEBI" id="CHEBI:62727"/>
        <dbReference type="ChEBI" id="CHEBI:71302"/>
        <dbReference type="ChEBI" id="CHEBI:456215"/>
    </reaction>
</comment>
<dbReference type="SMART" id="SM00852">
    <property type="entry name" value="MoCF_biosynth"/>
    <property type="match status" value="1"/>
</dbReference>
<sequence length="340" mass="37503">MKKKMNVEDSVGSVLAYDLTKIVPGEFKGAAFRKGHIIRPEDVEAMKKMGKYHIYAIELGEDEMHENEASQFIAERVTGDGISFTEPNEGKVSLVSKHRGVLKINVEALEEVNDIDMVIFSTMHNNSLVEEGTTVAGTRIIPLTIKSEYLEKLRDLEEKYGKIIEVVPLEKLNCGIVVTGTEVFEGLITDKFGPVLEQKIRELGGNYLETRFSRDDVESIKTELDYFLKNGADLVLVSGGMSVDADDVTPIAIRETVDEVVSYGSPVLPGAMFMMGYRGDATVLGIPACGMFHRITVLDLVLPRVFIGEKMSRRDISKLGHGGLCLGCKVCTYPVCPFGK</sequence>
<evidence type="ECO:0000313" key="4">
    <source>
        <dbReference type="Proteomes" id="UP000180254"/>
    </source>
</evidence>
<dbReference type="InterPro" id="IPR001453">
    <property type="entry name" value="MoaB/Mog_dom"/>
</dbReference>
<dbReference type="EMBL" id="MKIE01000016">
    <property type="protein sequence ID" value="OHW61320.1"/>
    <property type="molecule type" value="Genomic_DNA"/>
</dbReference>
<dbReference type="CDD" id="cd03522">
    <property type="entry name" value="MoeA_like"/>
    <property type="match status" value="1"/>
</dbReference>
<evidence type="ECO:0000256" key="1">
    <source>
        <dbReference type="RuleBase" id="RU365090"/>
    </source>
</evidence>
<dbReference type="SUPFAM" id="SSF53218">
    <property type="entry name" value="Molybdenum cofactor biosynthesis proteins"/>
    <property type="match status" value="1"/>
</dbReference>
<dbReference type="InterPro" id="IPR038987">
    <property type="entry name" value="MoeA-like"/>
</dbReference>